<evidence type="ECO:0000256" key="1">
    <source>
        <dbReference type="ARBA" id="ARBA00010838"/>
    </source>
</evidence>
<dbReference type="EMBL" id="JACRWG010000033">
    <property type="protein sequence ID" value="MBC6010225.1"/>
    <property type="molecule type" value="Genomic_DNA"/>
</dbReference>
<evidence type="ECO:0000256" key="5">
    <source>
        <dbReference type="RuleBase" id="RU003690"/>
    </source>
</evidence>
<dbReference type="RefSeq" id="WP_187012486.1">
    <property type="nucleotide sequence ID" value="NZ_JACRWG010000033.1"/>
</dbReference>
<evidence type="ECO:0000256" key="4">
    <source>
        <dbReference type="PROSITE-ProRule" id="PRU10055"/>
    </source>
</evidence>
<dbReference type="Proteomes" id="UP000603474">
    <property type="component" value="Unassembled WGS sequence"/>
</dbReference>
<sequence length="462" mass="54239">MKNKEFPKDFLWGASTSAFQVEGGFNEERGIANSDMRHIPDGLADYKTASDHYHHVKEDVQLMKELGMKVYRFSFFWSRIMPDGENVNQNGLNFYHELIDELLANGIQPFPTLYHFEMPYALIEKYGGWKSRKCVDAYVKYARICFKEFGSKVKMWATINEQMCATAPDDMNMNLEKDPHLRQKNLYQMSYHMTLAEKIATSYFKEMVPDGKIGHVVAMQVIYPATSAPEDVLAAKNAEDEVQWSFLDLSIKGHYSHHFTKYLKDRDVYPEMNEEDLHYLKENHPDFIGVNYYASCTVRAKYPEDECTRMPPFYISDQFYVVNNEKLKPTEWMHFGIDPDGLYIGIRNLYDRYELPMIITENGMAYTDKIEEDGSINDIYRIDYLTKHINQCYKLIEEGYPLFGYCPWSFLDVVSSHEGFNKRYGLVYVDRTNRDVKSCARIKKNSFYWYKNVIKNNGFKGE</sequence>
<dbReference type="InterPro" id="IPR018120">
    <property type="entry name" value="Glyco_hydro_1_AS"/>
</dbReference>
<dbReference type="PRINTS" id="PR00131">
    <property type="entry name" value="GLHYDRLASE1"/>
</dbReference>
<protein>
    <submittedName>
        <fullName evidence="7">Glycoside hydrolase family 1 protein</fullName>
    </submittedName>
</protein>
<comment type="similarity">
    <text evidence="1 5">Belongs to the glycosyl hydrolase 1 family.</text>
</comment>
<dbReference type="InterPro" id="IPR001360">
    <property type="entry name" value="Glyco_hydro_1"/>
</dbReference>
<dbReference type="Gene3D" id="3.20.20.80">
    <property type="entry name" value="Glycosidases"/>
    <property type="match status" value="1"/>
</dbReference>
<comment type="caution">
    <text evidence="7">The sequence shown here is derived from an EMBL/GenBank/DDBJ whole genome shotgun (WGS) entry which is preliminary data.</text>
</comment>
<keyword evidence="3 6" id="KW-0326">Glycosidase</keyword>
<dbReference type="PANTHER" id="PTHR10353">
    <property type="entry name" value="GLYCOSYL HYDROLASE"/>
    <property type="match status" value="1"/>
</dbReference>
<evidence type="ECO:0000313" key="7">
    <source>
        <dbReference type="EMBL" id="MBC6010225.1"/>
    </source>
</evidence>
<reference evidence="7 8" key="1">
    <citation type="submission" date="2020-08" db="EMBL/GenBank/DDBJ databases">
        <authorList>
            <person name="Liu C."/>
            <person name="Sun Q."/>
        </authorList>
    </citation>
    <scope>NUCLEOTIDE SEQUENCE [LARGE SCALE GENOMIC DNA]</scope>
    <source>
        <strain evidence="7 8">NSJ-22</strain>
    </source>
</reference>
<name>A0ABR7KBX2_9FIRM</name>
<organism evidence="7 8">
    <name type="scientific">Catenibacterium faecis</name>
    <dbReference type="NCBI Taxonomy" id="2764323"/>
    <lineage>
        <taxon>Bacteria</taxon>
        <taxon>Bacillati</taxon>
        <taxon>Bacillota</taxon>
        <taxon>Erysipelotrichia</taxon>
        <taxon>Erysipelotrichales</taxon>
        <taxon>Coprobacillaceae</taxon>
        <taxon>Catenibacterium</taxon>
    </lineage>
</organism>
<dbReference type="PROSITE" id="PS00653">
    <property type="entry name" value="GLYCOSYL_HYDROL_F1_2"/>
    <property type="match status" value="1"/>
</dbReference>
<proteinExistence type="inferred from homology"/>
<keyword evidence="2 6" id="KW-0378">Hydrolase</keyword>
<dbReference type="InterPro" id="IPR033132">
    <property type="entry name" value="GH_1_N_CS"/>
</dbReference>
<dbReference type="GO" id="GO:0016787">
    <property type="term" value="F:hydrolase activity"/>
    <property type="evidence" value="ECO:0007669"/>
    <property type="project" value="UniProtKB-KW"/>
</dbReference>
<feature type="active site" description="Nucleophile" evidence="4">
    <location>
        <position position="361"/>
    </location>
</feature>
<evidence type="ECO:0000256" key="6">
    <source>
        <dbReference type="RuleBase" id="RU004468"/>
    </source>
</evidence>
<dbReference type="PROSITE" id="PS00572">
    <property type="entry name" value="GLYCOSYL_HYDROL_F1_1"/>
    <property type="match status" value="1"/>
</dbReference>
<accession>A0ABR7KBX2</accession>
<evidence type="ECO:0000256" key="2">
    <source>
        <dbReference type="ARBA" id="ARBA00022801"/>
    </source>
</evidence>
<keyword evidence="8" id="KW-1185">Reference proteome</keyword>
<dbReference type="Pfam" id="PF00232">
    <property type="entry name" value="Glyco_hydro_1"/>
    <property type="match status" value="1"/>
</dbReference>
<evidence type="ECO:0000313" key="8">
    <source>
        <dbReference type="Proteomes" id="UP000603474"/>
    </source>
</evidence>
<dbReference type="SUPFAM" id="SSF51445">
    <property type="entry name" value="(Trans)glycosidases"/>
    <property type="match status" value="1"/>
</dbReference>
<dbReference type="InterPro" id="IPR017853">
    <property type="entry name" value="GH"/>
</dbReference>
<dbReference type="PANTHER" id="PTHR10353:SF122">
    <property type="entry name" value="6-PHOSPHO-BETA-GLUCOSIDASE ASCB-RELATED"/>
    <property type="match status" value="1"/>
</dbReference>
<evidence type="ECO:0000256" key="3">
    <source>
        <dbReference type="ARBA" id="ARBA00023295"/>
    </source>
</evidence>
<gene>
    <name evidence="7" type="ORF">H8909_08210</name>
</gene>